<evidence type="ECO:0000313" key="1">
    <source>
        <dbReference type="EMBL" id="GFC69643.1"/>
    </source>
</evidence>
<reference evidence="1" key="1">
    <citation type="journal article" date="2019" name="Sci. Rep.">
        <title>Draft genome of Tanacetum cinerariifolium, the natural source of mosquito coil.</title>
        <authorList>
            <person name="Yamashiro T."/>
            <person name="Shiraishi A."/>
            <person name="Satake H."/>
            <person name="Nakayama K."/>
        </authorList>
    </citation>
    <scope>NUCLEOTIDE SEQUENCE</scope>
</reference>
<dbReference type="EMBL" id="BKCJ011025420">
    <property type="protein sequence ID" value="GFC69643.1"/>
    <property type="molecule type" value="Genomic_DNA"/>
</dbReference>
<name>A0A699QI73_TANCI</name>
<protein>
    <submittedName>
        <fullName evidence="1">Protein kinase-like domain, phloem protein 2-like protein</fullName>
    </submittedName>
</protein>
<accession>A0A699QI73</accession>
<organism evidence="1">
    <name type="scientific">Tanacetum cinerariifolium</name>
    <name type="common">Dalmatian daisy</name>
    <name type="synonym">Chrysanthemum cinerariifolium</name>
    <dbReference type="NCBI Taxonomy" id="118510"/>
    <lineage>
        <taxon>Eukaryota</taxon>
        <taxon>Viridiplantae</taxon>
        <taxon>Streptophyta</taxon>
        <taxon>Embryophyta</taxon>
        <taxon>Tracheophyta</taxon>
        <taxon>Spermatophyta</taxon>
        <taxon>Magnoliopsida</taxon>
        <taxon>eudicotyledons</taxon>
        <taxon>Gunneridae</taxon>
        <taxon>Pentapetalae</taxon>
        <taxon>asterids</taxon>
        <taxon>campanulids</taxon>
        <taxon>Asterales</taxon>
        <taxon>Asteraceae</taxon>
        <taxon>Asteroideae</taxon>
        <taxon>Anthemideae</taxon>
        <taxon>Anthemidinae</taxon>
        <taxon>Tanacetum</taxon>
    </lineage>
</organism>
<dbReference type="GO" id="GO:0016301">
    <property type="term" value="F:kinase activity"/>
    <property type="evidence" value="ECO:0007669"/>
    <property type="project" value="UniProtKB-KW"/>
</dbReference>
<feature type="non-terminal residue" evidence="1">
    <location>
        <position position="1"/>
    </location>
</feature>
<keyword evidence="1" id="KW-0808">Transferase</keyword>
<gene>
    <name evidence="1" type="ORF">Tci_841613</name>
</gene>
<comment type="caution">
    <text evidence="1">The sequence shown here is derived from an EMBL/GenBank/DDBJ whole genome shotgun (WGS) entry which is preliminary data.</text>
</comment>
<dbReference type="AlphaFoldDB" id="A0A699QI73"/>
<keyword evidence="1" id="KW-0418">Kinase</keyword>
<sequence length="149" mass="17640">LESLHAYFATWRDKDWMMIELYQFLNENKDVDFEFLLESFSSHYCGESAVYVEGIEFRAIDKVKHEEAGKLKDVQQVFNSNFNMDQVQQLPTNFEEVFNICRNYDELFWLGEVDQKKLLVLSAKAALYKFSNVDLFTSKQSSQSRFQEV</sequence>
<proteinExistence type="predicted"/>
<feature type="non-terminal residue" evidence="1">
    <location>
        <position position="149"/>
    </location>
</feature>